<organism evidence="3 4">
    <name type="scientific">Paenibacillus whitsoniae</name>
    <dbReference type="NCBI Taxonomy" id="2496558"/>
    <lineage>
        <taxon>Bacteria</taxon>
        <taxon>Bacillati</taxon>
        <taxon>Bacillota</taxon>
        <taxon>Bacilli</taxon>
        <taxon>Bacillales</taxon>
        <taxon>Paenibacillaceae</taxon>
        <taxon>Paenibacillus</taxon>
    </lineage>
</organism>
<evidence type="ECO:0000313" key="3">
    <source>
        <dbReference type="EMBL" id="RTE04396.1"/>
    </source>
</evidence>
<dbReference type="RefSeq" id="WP_126144250.1">
    <property type="nucleotide sequence ID" value="NZ_RXHU01000089.1"/>
</dbReference>
<reference evidence="3 4" key="1">
    <citation type="submission" date="2018-12" db="EMBL/GenBank/DDBJ databases">
        <title>Bacillus ochoae sp. nov., Paenibacillus whitsoniae sp. nov., Paenibacillus spiritus sp. nov. Isolated from the Mars Exploration Rover during spacecraft assembly.</title>
        <authorList>
            <person name="Seuylemezian A."/>
            <person name="Vaishampayan P."/>
        </authorList>
    </citation>
    <scope>NUCLEOTIDE SEQUENCE [LARGE SCALE GENOMIC DNA]</scope>
    <source>
        <strain evidence="3 4">MER 54</strain>
    </source>
</reference>
<evidence type="ECO:0000256" key="1">
    <source>
        <dbReference type="SAM" id="MobiDB-lite"/>
    </source>
</evidence>
<proteinExistence type="predicted"/>
<accession>A0A430J6K3</accession>
<evidence type="ECO:0008006" key="5">
    <source>
        <dbReference type="Google" id="ProtNLM"/>
    </source>
</evidence>
<feature type="signal peptide" evidence="2">
    <location>
        <begin position="1"/>
        <end position="28"/>
    </location>
</feature>
<dbReference type="AlphaFoldDB" id="A0A430J6K3"/>
<evidence type="ECO:0000256" key="2">
    <source>
        <dbReference type="SAM" id="SignalP"/>
    </source>
</evidence>
<feature type="region of interest" description="Disordered" evidence="1">
    <location>
        <begin position="27"/>
        <end position="71"/>
    </location>
</feature>
<comment type="caution">
    <text evidence="3">The sequence shown here is derived from an EMBL/GenBank/DDBJ whole genome shotgun (WGS) entry which is preliminary data.</text>
</comment>
<keyword evidence="4" id="KW-1185">Reference proteome</keyword>
<dbReference type="EMBL" id="RXHU01000089">
    <property type="protein sequence ID" value="RTE04396.1"/>
    <property type="molecule type" value="Genomic_DNA"/>
</dbReference>
<feature type="compositionally biased region" description="Polar residues" evidence="1">
    <location>
        <begin position="35"/>
        <end position="45"/>
    </location>
</feature>
<evidence type="ECO:0000313" key="4">
    <source>
        <dbReference type="Proteomes" id="UP000276128"/>
    </source>
</evidence>
<protein>
    <recommendedName>
        <fullName evidence="5">Phosphatase</fullName>
    </recommendedName>
</protein>
<gene>
    <name evidence="3" type="ORF">EJQ19_26550</name>
</gene>
<sequence length="71" mass="7566">MNWTKRRWIGLAVLSALLVVNVPQVAMASGKPVSGSESSITSPGGSKSDKPVPNGSDSHHYESEEEEAEEN</sequence>
<dbReference type="Proteomes" id="UP000276128">
    <property type="component" value="Unassembled WGS sequence"/>
</dbReference>
<keyword evidence="2" id="KW-0732">Signal</keyword>
<name>A0A430J6K3_9BACL</name>
<feature type="chain" id="PRO_5019180324" description="Phosphatase" evidence="2">
    <location>
        <begin position="29"/>
        <end position="71"/>
    </location>
</feature>